<proteinExistence type="predicted"/>
<comment type="caution">
    <text evidence="2">The sequence shown here is derived from an EMBL/GenBank/DDBJ whole genome shotgun (WGS) entry which is preliminary data.</text>
</comment>
<gene>
    <name evidence="2" type="ORF">F3Y22_tig00110204pilonHSYRG00087</name>
</gene>
<dbReference type="GO" id="GO:0007623">
    <property type="term" value="P:circadian rhythm"/>
    <property type="evidence" value="ECO:0007669"/>
    <property type="project" value="InterPro"/>
</dbReference>
<dbReference type="AlphaFoldDB" id="A0A6A3BA03"/>
<dbReference type="PANTHER" id="PTHR33334">
    <property type="entry name" value="PROTEIN LNK1"/>
    <property type="match status" value="1"/>
</dbReference>
<feature type="region of interest" description="Disordered" evidence="1">
    <location>
        <begin position="311"/>
        <end position="339"/>
    </location>
</feature>
<dbReference type="PANTHER" id="PTHR33334:SF10">
    <property type="entry name" value="PROTEIN LNK4"/>
    <property type="match status" value="1"/>
</dbReference>
<evidence type="ECO:0000313" key="2">
    <source>
        <dbReference type="EMBL" id="KAE8713844.1"/>
    </source>
</evidence>
<evidence type="ECO:0000256" key="1">
    <source>
        <dbReference type="SAM" id="MobiDB-lite"/>
    </source>
</evidence>
<dbReference type="InterPro" id="IPR039928">
    <property type="entry name" value="LNK"/>
</dbReference>
<reference evidence="2" key="1">
    <citation type="submission" date="2019-09" db="EMBL/GenBank/DDBJ databases">
        <title>Draft genome information of white flower Hibiscus syriacus.</title>
        <authorList>
            <person name="Kim Y.-M."/>
        </authorList>
    </citation>
    <scope>NUCLEOTIDE SEQUENCE [LARGE SCALE GENOMIC DNA]</scope>
    <source>
        <strain evidence="2">YM2019G1</strain>
    </source>
</reference>
<dbReference type="Proteomes" id="UP000436088">
    <property type="component" value="Unassembled WGS sequence"/>
</dbReference>
<evidence type="ECO:0000313" key="3">
    <source>
        <dbReference type="Proteomes" id="UP000436088"/>
    </source>
</evidence>
<organism evidence="2 3">
    <name type="scientific">Hibiscus syriacus</name>
    <name type="common">Rose of Sharon</name>
    <dbReference type="NCBI Taxonomy" id="106335"/>
    <lineage>
        <taxon>Eukaryota</taxon>
        <taxon>Viridiplantae</taxon>
        <taxon>Streptophyta</taxon>
        <taxon>Embryophyta</taxon>
        <taxon>Tracheophyta</taxon>
        <taxon>Spermatophyta</taxon>
        <taxon>Magnoliopsida</taxon>
        <taxon>eudicotyledons</taxon>
        <taxon>Gunneridae</taxon>
        <taxon>Pentapetalae</taxon>
        <taxon>rosids</taxon>
        <taxon>malvids</taxon>
        <taxon>Malvales</taxon>
        <taxon>Malvaceae</taxon>
        <taxon>Malvoideae</taxon>
        <taxon>Hibiscus</taxon>
    </lineage>
</organism>
<name>A0A6A3BA03_HIBSY</name>
<accession>A0A6A3BA03</accession>
<sequence length="339" mass="38820">MDWYHCNGMEDLVVPKHQEVDDNLPSPDSWSKWDFTSPGNFNDECFAVAENLTYDKPKFNGRLCHSVNSNPQPMLTIRLHVGVYMVDCRRIRLEFRSIKPVTSSMISADSSSSMTYSWPPYWKIRLGAKIFTNRFALLLDSSARPWQLTIFCKMHLLPKFWSPEQITANGFVSEGMSLEESVLNELEMVTTQLSDKTRICFRDAFYRLANNSKQNPVALDKQGNLHAQTHQVDNLGGENKVQLVAFYYNLQYFQVWEKGKMESETNTIDRTIANLTFDKMDANLTVDKMDITFGTFRFANPNNSKQKCHQVAQNSHAGTKRCGSSRHGYASRTDANNSC</sequence>
<keyword evidence="3" id="KW-1185">Reference proteome</keyword>
<dbReference type="GO" id="GO:0006355">
    <property type="term" value="P:regulation of DNA-templated transcription"/>
    <property type="evidence" value="ECO:0007669"/>
    <property type="project" value="InterPro"/>
</dbReference>
<dbReference type="EMBL" id="VEPZ02000875">
    <property type="protein sequence ID" value="KAE8713844.1"/>
    <property type="molecule type" value="Genomic_DNA"/>
</dbReference>
<protein>
    <submittedName>
        <fullName evidence="2">Orf protein</fullName>
    </submittedName>
</protein>